<accession>A0A0F7TKG8</accession>
<keyword evidence="5" id="KW-0804">Transcription</keyword>
<keyword evidence="2" id="KW-0479">Metal-binding</keyword>
<evidence type="ECO:0000256" key="5">
    <source>
        <dbReference type="ARBA" id="ARBA00023163"/>
    </source>
</evidence>
<dbReference type="GO" id="GO:0008270">
    <property type="term" value="F:zinc ion binding"/>
    <property type="evidence" value="ECO:0007669"/>
    <property type="project" value="InterPro"/>
</dbReference>
<evidence type="ECO:0000256" key="1">
    <source>
        <dbReference type="ARBA" id="ARBA00004123"/>
    </source>
</evidence>
<dbReference type="OrthoDB" id="1924787at2759"/>
<keyword evidence="6" id="KW-0539">Nucleus</keyword>
<evidence type="ECO:0000256" key="6">
    <source>
        <dbReference type="ARBA" id="ARBA00023242"/>
    </source>
</evidence>
<comment type="subcellular location">
    <subcellularLocation>
        <location evidence="1">Nucleus</location>
    </subcellularLocation>
</comment>
<feature type="domain" description="Zn(2)-C6 fungal-type" evidence="8">
    <location>
        <begin position="6"/>
        <end position="38"/>
    </location>
</feature>
<evidence type="ECO:0000256" key="2">
    <source>
        <dbReference type="ARBA" id="ARBA00022723"/>
    </source>
</evidence>
<evidence type="ECO:0000259" key="8">
    <source>
        <dbReference type="PROSITE" id="PS50048"/>
    </source>
</evidence>
<feature type="region of interest" description="Disordered" evidence="7">
    <location>
        <begin position="49"/>
        <end position="72"/>
    </location>
</feature>
<evidence type="ECO:0000256" key="3">
    <source>
        <dbReference type="ARBA" id="ARBA00023015"/>
    </source>
</evidence>
<dbReference type="Proteomes" id="UP000042958">
    <property type="component" value="Unassembled WGS sequence"/>
</dbReference>
<dbReference type="InterPro" id="IPR050815">
    <property type="entry name" value="TF_fung"/>
</dbReference>
<keyword evidence="10" id="KW-1185">Reference proteome</keyword>
<dbReference type="Gene3D" id="4.10.240.10">
    <property type="entry name" value="Zn(2)-C6 fungal-type DNA-binding domain"/>
    <property type="match status" value="1"/>
</dbReference>
<evidence type="ECO:0000313" key="10">
    <source>
        <dbReference type="Proteomes" id="UP000042958"/>
    </source>
</evidence>
<dbReference type="InterPro" id="IPR001138">
    <property type="entry name" value="Zn2Cys6_DnaBD"/>
</dbReference>
<dbReference type="PANTHER" id="PTHR47338">
    <property type="entry name" value="ZN(II)2CYS6 TRANSCRIPTION FACTOR (EUROFUNG)-RELATED"/>
    <property type="match status" value="1"/>
</dbReference>
<evidence type="ECO:0000313" key="9">
    <source>
        <dbReference type="EMBL" id="CEJ57079.1"/>
    </source>
</evidence>
<dbReference type="Pfam" id="PF04082">
    <property type="entry name" value="Fungal_trans"/>
    <property type="match status" value="1"/>
</dbReference>
<dbReference type="EMBL" id="CDHK01000005">
    <property type="protein sequence ID" value="CEJ57079.1"/>
    <property type="molecule type" value="Genomic_DNA"/>
</dbReference>
<name>A0A0F7TKG8_PENBI</name>
<dbReference type="GO" id="GO:0000981">
    <property type="term" value="F:DNA-binding transcription factor activity, RNA polymerase II-specific"/>
    <property type="evidence" value="ECO:0007669"/>
    <property type="project" value="InterPro"/>
</dbReference>
<keyword evidence="3" id="KW-0805">Transcription regulation</keyword>
<evidence type="ECO:0000256" key="4">
    <source>
        <dbReference type="ARBA" id="ARBA00023125"/>
    </source>
</evidence>
<keyword evidence="4" id="KW-0238">DNA-binding</keyword>
<dbReference type="SMART" id="SM00906">
    <property type="entry name" value="Fungal_trans"/>
    <property type="match status" value="1"/>
</dbReference>
<dbReference type="InterPro" id="IPR036864">
    <property type="entry name" value="Zn2-C6_fun-type_DNA-bd_sf"/>
</dbReference>
<dbReference type="AlphaFoldDB" id="A0A0F7TKG8"/>
<dbReference type="GO" id="GO:0003677">
    <property type="term" value="F:DNA binding"/>
    <property type="evidence" value="ECO:0007669"/>
    <property type="project" value="UniProtKB-KW"/>
</dbReference>
<dbReference type="PANTHER" id="PTHR47338:SF16">
    <property type="entry name" value="TRANSCRIPTION FACTOR, PUTATIVE (AFU_ORTHOLOGUE AFUA_2G09360)-RELATED"/>
    <property type="match status" value="1"/>
</dbReference>
<sequence>MRKAKACAACRERRRRCENSASGSPCTFCTARGLRCTLARLTGDATNVEHGLSPSSDAVTRRSSTPLKQGIQSSQSPARSLCAELVQLYFDYVHDQFHSLFHQPSFEKDMVRGKAPRILLYGMMALSARFSKNTTFCDTDPRIRGNAYAKECTRLLDWNDISLTTIQACVLLGAIAITEGKSAIENIYYAMACRMAQLLDLPNCKTDSRVEREVNIRTWWSLCMIDVWSSTGVRLPRLLAPRKNVPLPMDEVVFLQLSRDFGFDDVIQTNQRSSLLAEMVRLNHILQQINDFNIRVAESKLDAIDILSDVEHLSSQLDGWLDELPDHIRDTRENLERYSAMGLGRMFVAIYLGYYHFGQMLFYRFLHEDLESTSIRNRRYANKCKEHAGRLCDIVYSSETVPDCDAKYNMVGHVLVIASTVQIHNLLFESNEKNVTLAKMRLEKNFCIITQLCALWPTLDVCMNRLMAFHKACRESADTSFRMDQWMVRFLVEFATPVTDKTSHESDGGHWSLAELGIPSD</sequence>
<gene>
    <name evidence="9" type="ORF">PMG11_05787</name>
</gene>
<dbReference type="CDD" id="cd12148">
    <property type="entry name" value="fungal_TF_MHR"/>
    <property type="match status" value="1"/>
</dbReference>
<dbReference type="GO" id="GO:0006351">
    <property type="term" value="P:DNA-templated transcription"/>
    <property type="evidence" value="ECO:0007669"/>
    <property type="project" value="InterPro"/>
</dbReference>
<dbReference type="SUPFAM" id="SSF57701">
    <property type="entry name" value="Zn2/Cys6 DNA-binding domain"/>
    <property type="match status" value="1"/>
</dbReference>
<dbReference type="SMART" id="SM00066">
    <property type="entry name" value="GAL4"/>
    <property type="match status" value="1"/>
</dbReference>
<dbReference type="Pfam" id="PF00172">
    <property type="entry name" value="Zn_clus"/>
    <property type="match status" value="1"/>
</dbReference>
<organism evidence="9 10">
    <name type="scientific">Penicillium brasilianum</name>
    <dbReference type="NCBI Taxonomy" id="104259"/>
    <lineage>
        <taxon>Eukaryota</taxon>
        <taxon>Fungi</taxon>
        <taxon>Dikarya</taxon>
        <taxon>Ascomycota</taxon>
        <taxon>Pezizomycotina</taxon>
        <taxon>Eurotiomycetes</taxon>
        <taxon>Eurotiomycetidae</taxon>
        <taxon>Eurotiales</taxon>
        <taxon>Aspergillaceae</taxon>
        <taxon>Penicillium</taxon>
    </lineage>
</organism>
<dbReference type="PROSITE" id="PS50048">
    <property type="entry name" value="ZN2_CY6_FUNGAL_2"/>
    <property type="match status" value="1"/>
</dbReference>
<dbReference type="GO" id="GO:0005634">
    <property type="term" value="C:nucleus"/>
    <property type="evidence" value="ECO:0007669"/>
    <property type="project" value="UniProtKB-SubCell"/>
</dbReference>
<reference evidence="10" key="1">
    <citation type="journal article" date="2015" name="Genome Announc.">
        <title>Draft genome sequence of the fungus Penicillium brasilianum MG11.</title>
        <authorList>
            <person name="Horn F."/>
            <person name="Linde J."/>
            <person name="Mattern D.J."/>
            <person name="Walther G."/>
            <person name="Guthke R."/>
            <person name="Brakhage A.A."/>
            <person name="Valiante V."/>
        </authorList>
    </citation>
    <scope>NUCLEOTIDE SEQUENCE [LARGE SCALE GENOMIC DNA]</scope>
    <source>
        <strain evidence="10">MG11</strain>
    </source>
</reference>
<dbReference type="InterPro" id="IPR007219">
    <property type="entry name" value="XnlR_reg_dom"/>
</dbReference>
<proteinExistence type="predicted"/>
<dbReference type="PROSITE" id="PS00463">
    <property type="entry name" value="ZN2_CY6_FUNGAL_1"/>
    <property type="match status" value="1"/>
</dbReference>
<feature type="compositionally biased region" description="Polar residues" evidence="7">
    <location>
        <begin position="53"/>
        <end position="72"/>
    </location>
</feature>
<protein>
    <recommendedName>
        <fullName evidence="8">Zn(2)-C6 fungal-type domain-containing protein</fullName>
    </recommendedName>
</protein>
<evidence type="ECO:0000256" key="7">
    <source>
        <dbReference type="SAM" id="MobiDB-lite"/>
    </source>
</evidence>